<evidence type="ECO:0000313" key="1">
    <source>
        <dbReference type="EMBL" id="XCM38497.1"/>
    </source>
</evidence>
<dbReference type="RefSeq" id="WP_190877793.1">
    <property type="nucleotide sequence ID" value="NZ_CP159837.1"/>
</dbReference>
<accession>A0AAU8JJ09</accession>
<dbReference type="EMBL" id="CP159837">
    <property type="protein sequence ID" value="XCM38497.1"/>
    <property type="molecule type" value="Genomic_DNA"/>
</dbReference>
<sequence length="169" mass="19113">MTQVDQMFSQAAQEWDLETLYADLASAKGKHLTPIEKAHLRGLLSGYSPSAIAEKLDKIPRGVEADLCATIYKYVKFLLDKVDEKVENWRKIYEWLDESGYKSAPPQVPVQSLLPDQSVIHITTVNIEQHQIVFKFNLSIPTSEVPELAIQETLKTEKLSEKNGKIVSE</sequence>
<name>A0AAU8JJ09_9CYAN</name>
<dbReference type="AlphaFoldDB" id="A0AAU8JJ09"/>
<organism evidence="1">
    <name type="scientific">Planktothricoides raciborskii GIHE-MW2</name>
    <dbReference type="NCBI Taxonomy" id="2792601"/>
    <lineage>
        <taxon>Bacteria</taxon>
        <taxon>Bacillati</taxon>
        <taxon>Cyanobacteriota</taxon>
        <taxon>Cyanophyceae</taxon>
        <taxon>Oscillatoriophycideae</taxon>
        <taxon>Oscillatoriales</taxon>
        <taxon>Oscillatoriaceae</taxon>
        <taxon>Planktothricoides</taxon>
    </lineage>
</organism>
<gene>
    <name evidence="1" type="ORF">ABWT76_001350</name>
</gene>
<protein>
    <submittedName>
        <fullName evidence="1">Helix-turn-helix domain-containing protein</fullName>
    </submittedName>
</protein>
<proteinExistence type="predicted"/>
<reference evidence="1" key="1">
    <citation type="submission" date="2024-07" db="EMBL/GenBank/DDBJ databases">
        <authorList>
            <person name="Kim Y.J."/>
            <person name="Jeong J.Y."/>
        </authorList>
    </citation>
    <scope>NUCLEOTIDE SEQUENCE</scope>
    <source>
        <strain evidence="1">GIHE-MW2</strain>
    </source>
</reference>